<evidence type="ECO:0000256" key="1">
    <source>
        <dbReference type="ARBA" id="ARBA00001933"/>
    </source>
</evidence>
<dbReference type="PANTHER" id="PTHR30511">
    <property type="entry name" value="ALANINE RACEMASE"/>
    <property type="match status" value="1"/>
</dbReference>
<dbReference type="SUPFAM" id="SSF51419">
    <property type="entry name" value="PLP-binding barrel"/>
    <property type="match status" value="1"/>
</dbReference>
<dbReference type="PANTHER" id="PTHR30511:SF3">
    <property type="entry name" value="LYSINE RACEMASE"/>
    <property type="match status" value="1"/>
</dbReference>
<sequence length="311" mass="32332">MLAGGARGLADSRVATLAAMRRAGVAAPATQLRTPMASETARVVAWADTSFNTEPVILACLSRAAGRSGRNHGVILAVELGDLREGIMPEDLPAVLACAMSLPHLEVRGLGANLACRNGVVPDEVNMAVLDRLVGDCETTLGHPLEVVSGGNSANLSWALHTPDVGRVNDLRLGEALLLGRDPLDRRPIAGLHQDAFTLVAEVIESGMKPSAPWGRRGETANGPGEAPLDCGPIAQSILAIGRQDIDPEGLVPPDGVAVIGCSSDHLLVRTAHPLVVGSQLSFGLGYGALVRAMTSPFVARRFMGRALLPA</sequence>
<dbReference type="InterPro" id="IPR029066">
    <property type="entry name" value="PLP-binding_barrel"/>
</dbReference>
<feature type="domain" description="Alanine racemase N-terminal" evidence="4">
    <location>
        <begin position="2"/>
        <end position="178"/>
    </location>
</feature>
<keyword evidence="3" id="KW-0413">Isomerase</keyword>
<dbReference type="Proteomes" id="UP000264006">
    <property type="component" value="Chromosome"/>
</dbReference>
<dbReference type="InterPro" id="IPR000821">
    <property type="entry name" value="Ala_racemase"/>
</dbReference>
<protein>
    <submittedName>
        <fullName evidence="5">Ornithine racemase</fullName>
    </submittedName>
</protein>
<dbReference type="GO" id="GO:0008784">
    <property type="term" value="F:alanine racemase activity"/>
    <property type="evidence" value="ECO:0007669"/>
    <property type="project" value="TreeGrafter"/>
</dbReference>
<dbReference type="InterPro" id="IPR001608">
    <property type="entry name" value="Ala_racemase_N"/>
</dbReference>
<keyword evidence="6" id="KW-1185">Reference proteome</keyword>
<proteinExistence type="predicted"/>
<evidence type="ECO:0000256" key="2">
    <source>
        <dbReference type="ARBA" id="ARBA00022898"/>
    </source>
</evidence>
<comment type="cofactor">
    <cofactor evidence="1">
        <name>pyridoxal 5'-phosphate</name>
        <dbReference type="ChEBI" id="CHEBI:597326"/>
    </cofactor>
</comment>
<evidence type="ECO:0000313" key="5">
    <source>
        <dbReference type="EMBL" id="AXV06810.1"/>
    </source>
</evidence>
<dbReference type="EMBL" id="CP031165">
    <property type="protein sequence ID" value="AXV06810.1"/>
    <property type="molecule type" value="Genomic_DNA"/>
</dbReference>
<dbReference type="KEGG" id="euz:DVS28_a2127"/>
<dbReference type="GO" id="GO:0030170">
    <property type="term" value="F:pyridoxal phosphate binding"/>
    <property type="evidence" value="ECO:0007669"/>
    <property type="project" value="TreeGrafter"/>
</dbReference>
<evidence type="ECO:0000256" key="3">
    <source>
        <dbReference type="ARBA" id="ARBA00023235"/>
    </source>
</evidence>
<dbReference type="Gene3D" id="3.20.20.10">
    <property type="entry name" value="Alanine racemase"/>
    <property type="match status" value="1"/>
</dbReference>
<evidence type="ECO:0000259" key="4">
    <source>
        <dbReference type="Pfam" id="PF01168"/>
    </source>
</evidence>
<reference evidence="5 6" key="1">
    <citation type="submission" date="2018-09" db="EMBL/GenBank/DDBJ databases">
        <title>Complete genome sequence of Euzebya sp. DY32-46 isolated from seawater of Pacific Ocean.</title>
        <authorList>
            <person name="Xu L."/>
            <person name="Wu Y.-H."/>
            <person name="Xu X.-W."/>
        </authorList>
    </citation>
    <scope>NUCLEOTIDE SEQUENCE [LARGE SCALE GENOMIC DNA]</scope>
    <source>
        <strain evidence="5 6">DY32-46</strain>
    </source>
</reference>
<evidence type="ECO:0000313" key="6">
    <source>
        <dbReference type="Proteomes" id="UP000264006"/>
    </source>
</evidence>
<organism evidence="5 6">
    <name type="scientific">Euzebya pacifica</name>
    <dbReference type="NCBI Taxonomy" id="1608957"/>
    <lineage>
        <taxon>Bacteria</taxon>
        <taxon>Bacillati</taxon>
        <taxon>Actinomycetota</taxon>
        <taxon>Nitriliruptoria</taxon>
        <taxon>Euzebyales</taxon>
    </lineage>
</organism>
<accession>A0A346XX63</accession>
<keyword evidence="2" id="KW-0663">Pyridoxal phosphate</keyword>
<dbReference type="AlphaFoldDB" id="A0A346XX63"/>
<dbReference type="GO" id="GO:0005829">
    <property type="term" value="C:cytosol"/>
    <property type="evidence" value="ECO:0007669"/>
    <property type="project" value="TreeGrafter"/>
</dbReference>
<dbReference type="Pfam" id="PF01168">
    <property type="entry name" value="Ala_racemase_N"/>
    <property type="match status" value="1"/>
</dbReference>
<gene>
    <name evidence="5" type="ORF">DVS28_a2127</name>
</gene>
<name>A0A346XX63_9ACTN</name>